<sequence length="293" mass="31137">MNIAPQAAGLRDARPAAAGTAGARDVRAHLGFVRGGGRTVLARQHVPYPFHITRPFWLDPHLPECATLYLQSSSGGMYTGDRLALEIEAGAGAQAHVTSQAATVVHRTPGNEARLSTAIRLRDDAFLALTNDPFILFPDAHLHVATDVTLVPGARAILADGFATHDPEQRGRPFGRLRTELRVRNADGQVMVWDRGTITGAQFAGPASPLGPYRAMGNMVGLGARRGDVHAPALMRRLDALGCRIGLSNLPGECGILARCLAPTGGLLAQGMAELYAAFFEAWTGHAPPPLRK</sequence>
<protein>
    <recommendedName>
        <fullName evidence="3">Urease accessory protein UreD</fullName>
    </recommendedName>
</protein>
<evidence type="ECO:0000256" key="3">
    <source>
        <dbReference type="HAMAP-Rule" id="MF_01384"/>
    </source>
</evidence>
<keyword evidence="5" id="KW-1185">Reference proteome</keyword>
<comment type="subcellular location">
    <subcellularLocation>
        <location evidence="3">Cytoplasm</location>
    </subcellularLocation>
</comment>
<comment type="function">
    <text evidence="3">Required for maturation of urease via the functional incorporation of the urease nickel metallocenter.</text>
</comment>
<reference evidence="4" key="1">
    <citation type="submission" date="2022-08" db="EMBL/GenBank/DDBJ databases">
        <authorList>
            <person name="Li F."/>
        </authorList>
    </citation>
    <scope>NUCLEOTIDE SEQUENCE</scope>
    <source>
        <strain evidence="4">MQZ15Z-1</strain>
    </source>
</reference>
<dbReference type="InterPro" id="IPR002669">
    <property type="entry name" value="UreD"/>
</dbReference>
<dbReference type="HAMAP" id="MF_01384">
    <property type="entry name" value="UreD"/>
    <property type="match status" value="1"/>
</dbReference>
<dbReference type="RefSeq" id="WP_258733646.1">
    <property type="nucleotide sequence ID" value="NZ_JANTHZ010000007.1"/>
</dbReference>
<keyword evidence="3" id="KW-0996">Nickel insertion</keyword>
<evidence type="ECO:0000256" key="1">
    <source>
        <dbReference type="ARBA" id="ARBA00007177"/>
    </source>
</evidence>
<dbReference type="EMBL" id="JANTHZ010000007">
    <property type="protein sequence ID" value="MCS0496480.1"/>
    <property type="molecule type" value="Genomic_DNA"/>
</dbReference>
<keyword evidence="2 3" id="KW-0143">Chaperone</keyword>
<dbReference type="PANTHER" id="PTHR33643:SF1">
    <property type="entry name" value="UREASE ACCESSORY PROTEIN D"/>
    <property type="match status" value="1"/>
</dbReference>
<keyword evidence="3" id="KW-0963">Cytoplasm</keyword>
<evidence type="ECO:0000256" key="2">
    <source>
        <dbReference type="ARBA" id="ARBA00023186"/>
    </source>
</evidence>
<dbReference type="AlphaFoldDB" id="A0A9X2PEK5"/>
<organism evidence="4 5">
    <name type="scientific">Ancylobacter mangrovi</name>
    <dbReference type="NCBI Taxonomy" id="2972472"/>
    <lineage>
        <taxon>Bacteria</taxon>
        <taxon>Pseudomonadati</taxon>
        <taxon>Pseudomonadota</taxon>
        <taxon>Alphaproteobacteria</taxon>
        <taxon>Hyphomicrobiales</taxon>
        <taxon>Xanthobacteraceae</taxon>
        <taxon>Ancylobacter</taxon>
    </lineage>
</organism>
<proteinExistence type="inferred from homology"/>
<comment type="subunit">
    <text evidence="3">UreD, UreF and UreG form a complex that acts as a GTP-hydrolysis-dependent molecular chaperone, activating the urease apoprotein by helping to assemble the nickel containing metallocenter of UreC. The UreE protein probably delivers the nickel.</text>
</comment>
<dbReference type="Proteomes" id="UP001151088">
    <property type="component" value="Unassembled WGS sequence"/>
</dbReference>
<evidence type="ECO:0000313" key="5">
    <source>
        <dbReference type="Proteomes" id="UP001151088"/>
    </source>
</evidence>
<dbReference type="GO" id="GO:0016151">
    <property type="term" value="F:nickel cation binding"/>
    <property type="evidence" value="ECO:0007669"/>
    <property type="project" value="UniProtKB-UniRule"/>
</dbReference>
<comment type="caution">
    <text evidence="4">The sequence shown here is derived from an EMBL/GenBank/DDBJ whole genome shotgun (WGS) entry which is preliminary data.</text>
</comment>
<dbReference type="PANTHER" id="PTHR33643">
    <property type="entry name" value="UREASE ACCESSORY PROTEIN D"/>
    <property type="match status" value="1"/>
</dbReference>
<dbReference type="GO" id="GO:0005737">
    <property type="term" value="C:cytoplasm"/>
    <property type="evidence" value="ECO:0007669"/>
    <property type="project" value="UniProtKB-SubCell"/>
</dbReference>
<comment type="similarity">
    <text evidence="1 3">Belongs to the UreD family.</text>
</comment>
<gene>
    <name evidence="3" type="primary">ureD</name>
    <name evidence="4" type="ORF">NVS89_15365</name>
</gene>
<evidence type="ECO:0000313" key="4">
    <source>
        <dbReference type="EMBL" id="MCS0496480.1"/>
    </source>
</evidence>
<dbReference type="Pfam" id="PF01774">
    <property type="entry name" value="UreD"/>
    <property type="match status" value="1"/>
</dbReference>
<name>A0A9X2PEK5_9HYPH</name>
<accession>A0A9X2PEK5</accession>